<evidence type="ECO:0000313" key="6">
    <source>
        <dbReference type="Proteomes" id="UP000254711"/>
    </source>
</evidence>
<sequence length="157" mass="15604">MLNPRFLVLPLAALLAVSSFAASAQSARGNGAVLVRNDGIFIRCDQCGTVEGIDQNISQGSDHSMAGTIIGGIAGGVLGNQVGKGKGNTLATVAGAVGGGYAGNRIGANSGAGKQSFTLHIRMGNGAVSNVTVADASSLRTGDLVQIDPNGNVARIQ</sequence>
<proteinExistence type="predicted"/>
<dbReference type="InterPro" id="IPR008816">
    <property type="entry name" value="Gly_zipper_2TM_dom"/>
</dbReference>
<dbReference type="InterPro" id="IPR051407">
    <property type="entry name" value="Bact_OM_lipoprot/Surf_antigen"/>
</dbReference>
<dbReference type="PANTHER" id="PTHR35603">
    <property type="match status" value="1"/>
</dbReference>
<dbReference type="AlphaFoldDB" id="A0A370KAG7"/>
<dbReference type="RefSeq" id="WP_114823382.1">
    <property type="nucleotide sequence ID" value="NZ_QQSY01000001.1"/>
</dbReference>
<dbReference type="EMBL" id="QQSY01000001">
    <property type="protein sequence ID" value="RDI99645.1"/>
    <property type="molecule type" value="Genomic_DNA"/>
</dbReference>
<comment type="subcellular location">
    <subcellularLocation>
        <location evidence="1">Membrane</location>
    </subcellularLocation>
</comment>
<dbReference type="Proteomes" id="UP000254711">
    <property type="component" value="Unassembled WGS sequence"/>
</dbReference>
<dbReference type="Pfam" id="PF05433">
    <property type="entry name" value="Rick_17kDa_Anti"/>
    <property type="match status" value="1"/>
</dbReference>
<evidence type="ECO:0000256" key="1">
    <source>
        <dbReference type="ARBA" id="ARBA00004370"/>
    </source>
</evidence>
<evidence type="ECO:0000313" key="5">
    <source>
        <dbReference type="EMBL" id="RDI99645.1"/>
    </source>
</evidence>
<feature type="domain" description="Glycine zipper 2TM" evidence="4">
    <location>
        <begin position="66"/>
        <end position="107"/>
    </location>
</feature>
<organism evidence="5 6">
    <name type="scientific">Dyella solisilvae</name>
    <dbReference type="NCBI Taxonomy" id="1920168"/>
    <lineage>
        <taxon>Bacteria</taxon>
        <taxon>Pseudomonadati</taxon>
        <taxon>Pseudomonadota</taxon>
        <taxon>Gammaproteobacteria</taxon>
        <taxon>Lysobacterales</taxon>
        <taxon>Rhodanobacteraceae</taxon>
        <taxon>Dyella</taxon>
    </lineage>
</organism>
<evidence type="ECO:0000256" key="2">
    <source>
        <dbReference type="ARBA" id="ARBA00023136"/>
    </source>
</evidence>
<dbReference type="OrthoDB" id="5954980at2"/>
<gene>
    <name evidence="5" type="ORF">DVT68_02015</name>
</gene>
<evidence type="ECO:0000256" key="3">
    <source>
        <dbReference type="SAM" id="SignalP"/>
    </source>
</evidence>
<accession>A0A370KAG7</accession>
<keyword evidence="6" id="KW-1185">Reference proteome</keyword>
<keyword evidence="2" id="KW-0472">Membrane</keyword>
<name>A0A370KAG7_9GAMM</name>
<comment type="caution">
    <text evidence="5">The sequence shown here is derived from an EMBL/GenBank/DDBJ whole genome shotgun (WGS) entry which is preliminary data.</text>
</comment>
<evidence type="ECO:0000259" key="4">
    <source>
        <dbReference type="Pfam" id="PF05433"/>
    </source>
</evidence>
<keyword evidence="3" id="KW-0732">Signal</keyword>
<feature type="chain" id="PRO_5016636973" evidence="3">
    <location>
        <begin position="25"/>
        <end position="157"/>
    </location>
</feature>
<dbReference type="PANTHER" id="PTHR35603:SF2">
    <property type="entry name" value="OUTER MEMBRANE LIPOPROTEIN"/>
    <property type="match status" value="1"/>
</dbReference>
<feature type="signal peptide" evidence="3">
    <location>
        <begin position="1"/>
        <end position="24"/>
    </location>
</feature>
<reference evidence="5 6" key="1">
    <citation type="submission" date="2018-07" db="EMBL/GenBank/DDBJ databases">
        <title>Dyella solisilvae sp. nov., isolated from the pine and broad-leaved mixed forest soil.</title>
        <authorList>
            <person name="Gao Z."/>
            <person name="Qiu L."/>
        </authorList>
    </citation>
    <scope>NUCLEOTIDE SEQUENCE [LARGE SCALE GENOMIC DNA]</scope>
    <source>
        <strain evidence="5 6">DHG54</strain>
    </source>
</reference>
<dbReference type="GO" id="GO:0019867">
    <property type="term" value="C:outer membrane"/>
    <property type="evidence" value="ECO:0007669"/>
    <property type="project" value="InterPro"/>
</dbReference>
<protein>
    <submittedName>
        <fullName evidence="5">Glycine zipper 2TM domain-containing protein</fullName>
    </submittedName>
</protein>